<sequence length="97" mass="11160">MTADRPQRPASADVPRFGHVVDRRPHGGGIHGRASSYIVQDEEDGRHYTFDYTHIVTEGFRTLHTGERVRFHIAPADTWRAEFVIRLNQPSPEAFYE</sequence>
<comment type="caution">
    <text evidence="2">The sequence shown here is derived from an EMBL/GenBank/DDBJ whole genome shotgun (WGS) entry which is preliminary data.</text>
</comment>
<evidence type="ECO:0000313" key="2">
    <source>
        <dbReference type="EMBL" id="RCG13481.1"/>
    </source>
</evidence>
<evidence type="ECO:0000256" key="1">
    <source>
        <dbReference type="SAM" id="MobiDB-lite"/>
    </source>
</evidence>
<evidence type="ECO:0008006" key="4">
    <source>
        <dbReference type="Google" id="ProtNLM"/>
    </source>
</evidence>
<name>A0A367E645_9ACTN</name>
<dbReference type="RefSeq" id="WP_114019306.1">
    <property type="nucleotide sequence ID" value="NZ_QOIM01000055.1"/>
</dbReference>
<dbReference type="Proteomes" id="UP000253507">
    <property type="component" value="Unassembled WGS sequence"/>
</dbReference>
<dbReference type="OrthoDB" id="3538048at2"/>
<feature type="region of interest" description="Disordered" evidence="1">
    <location>
        <begin position="1"/>
        <end position="33"/>
    </location>
</feature>
<dbReference type="EMBL" id="QOIM01000055">
    <property type="protein sequence ID" value="RCG13481.1"/>
    <property type="molecule type" value="Genomic_DNA"/>
</dbReference>
<proteinExistence type="predicted"/>
<protein>
    <recommendedName>
        <fullName evidence="4">Cold shock domain-containing protein</fullName>
    </recommendedName>
</protein>
<organism evidence="2 3">
    <name type="scientific">Streptomyces reniochalinae</name>
    <dbReference type="NCBI Taxonomy" id="2250578"/>
    <lineage>
        <taxon>Bacteria</taxon>
        <taxon>Bacillati</taxon>
        <taxon>Actinomycetota</taxon>
        <taxon>Actinomycetes</taxon>
        <taxon>Kitasatosporales</taxon>
        <taxon>Streptomycetaceae</taxon>
        <taxon>Streptomyces</taxon>
    </lineage>
</organism>
<evidence type="ECO:0000313" key="3">
    <source>
        <dbReference type="Proteomes" id="UP000253507"/>
    </source>
</evidence>
<keyword evidence="3" id="KW-1185">Reference proteome</keyword>
<dbReference type="AlphaFoldDB" id="A0A367E645"/>
<reference evidence="2 3" key="1">
    <citation type="submission" date="2018-06" db="EMBL/GenBank/DDBJ databases">
        <title>Streptomyces reniochalinae sp. nov. and Streptomyces diacarnus sp. nov. from marine sponges.</title>
        <authorList>
            <person name="Li L."/>
        </authorList>
    </citation>
    <scope>NUCLEOTIDE SEQUENCE [LARGE SCALE GENOMIC DNA]</scope>
    <source>
        <strain evidence="2 3">LHW50302</strain>
    </source>
</reference>
<dbReference type="InterPro" id="IPR012340">
    <property type="entry name" value="NA-bd_OB-fold"/>
</dbReference>
<dbReference type="Gene3D" id="2.40.50.140">
    <property type="entry name" value="Nucleic acid-binding proteins"/>
    <property type="match status" value="1"/>
</dbReference>
<accession>A0A367E645</accession>
<gene>
    <name evidence="2" type="ORF">DQ392_32550</name>
</gene>